<evidence type="ECO:0000313" key="7">
    <source>
        <dbReference type="EMBL" id="KAK0384493.1"/>
    </source>
</evidence>
<evidence type="ECO:0000256" key="1">
    <source>
        <dbReference type="ARBA" id="ARBA00001947"/>
    </source>
</evidence>
<proteinExistence type="predicted"/>
<dbReference type="GO" id="GO:0016787">
    <property type="term" value="F:hydrolase activity"/>
    <property type="evidence" value="ECO:0007669"/>
    <property type="project" value="UniProtKB-KW"/>
</dbReference>
<dbReference type="PANTHER" id="PTHR46233">
    <property type="entry name" value="HYDROXYACYLGLUTATHIONE HYDROLASE GLOC"/>
    <property type="match status" value="1"/>
</dbReference>
<evidence type="ECO:0000256" key="4">
    <source>
        <dbReference type="ARBA" id="ARBA00022833"/>
    </source>
</evidence>
<dbReference type="EMBL" id="JAPDFR010000008">
    <property type="protein sequence ID" value="KAK0384493.1"/>
    <property type="molecule type" value="Genomic_DNA"/>
</dbReference>
<keyword evidence="4" id="KW-0862">Zinc</keyword>
<dbReference type="InterPro" id="IPR051453">
    <property type="entry name" value="MBL_Glyoxalase_II"/>
</dbReference>
<dbReference type="Pfam" id="PF00753">
    <property type="entry name" value="Lactamase_B"/>
    <property type="match status" value="1"/>
</dbReference>
<dbReference type="Gene3D" id="3.60.15.10">
    <property type="entry name" value="Ribonuclease Z/Hydroxyacylglutathione hydrolase-like"/>
    <property type="match status" value="1"/>
</dbReference>
<feature type="transmembrane region" description="Helical" evidence="5">
    <location>
        <begin position="12"/>
        <end position="29"/>
    </location>
</feature>
<accession>A0AA39GD59</accession>
<evidence type="ECO:0000256" key="5">
    <source>
        <dbReference type="SAM" id="Phobius"/>
    </source>
</evidence>
<protein>
    <recommendedName>
        <fullName evidence="6">Metallo-beta-lactamase domain-containing protein</fullName>
    </recommendedName>
</protein>
<dbReference type="AlphaFoldDB" id="A0AA39GD59"/>
<keyword evidence="2" id="KW-0479">Metal-binding</keyword>
<reference evidence="7" key="1">
    <citation type="submission" date="2022-10" db="EMBL/GenBank/DDBJ databases">
        <title>Determination and structural analysis of whole genome sequence of Sarocladium strictum F4-1.</title>
        <authorList>
            <person name="Hu L."/>
            <person name="Jiang Y."/>
        </authorList>
    </citation>
    <scope>NUCLEOTIDE SEQUENCE</scope>
    <source>
        <strain evidence="7">F4-1</strain>
    </source>
</reference>
<dbReference type="SUPFAM" id="SSF56281">
    <property type="entry name" value="Metallo-hydrolase/oxidoreductase"/>
    <property type="match status" value="1"/>
</dbReference>
<dbReference type="SMART" id="SM00849">
    <property type="entry name" value="Lactamase_B"/>
    <property type="match status" value="1"/>
</dbReference>
<evidence type="ECO:0000313" key="8">
    <source>
        <dbReference type="Proteomes" id="UP001175261"/>
    </source>
</evidence>
<gene>
    <name evidence="7" type="ORF">NLU13_8579</name>
</gene>
<evidence type="ECO:0000256" key="2">
    <source>
        <dbReference type="ARBA" id="ARBA00022723"/>
    </source>
</evidence>
<dbReference type="GO" id="GO:0046872">
    <property type="term" value="F:metal ion binding"/>
    <property type="evidence" value="ECO:0007669"/>
    <property type="project" value="UniProtKB-KW"/>
</dbReference>
<organism evidence="7 8">
    <name type="scientific">Sarocladium strictum</name>
    <name type="common">Black bundle disease fungus</name>
    <name type="synonym">Acremonium strictum</name>
    <dbReference type="NCBI Taxonomy" id="5046"/>
    <lineage>
        <taxon>Eukaryota</taxon>
        <taxon>Fungi</taxon>
        <taxon>Dikarya</taxon>
        <taxon>Ascomycota</taxon>
        <taxon>Pezizomycotina</taxon>
        <taxon>Sordariomycetes</taxon>
        <taxon>Hypocreomycetidae</taxon>
        <taxon>Hypocreales</taxon>
        <taxon>Sarocladiaceae</taxon>
        <taxon>Sarocladium</taxon>
    </lineage>
</organism>
<keyword evidence="5" id="KW-1133">Transmembrane helix</keyword>
<dbReference type="Proteomes" id="UP001175261">
    <property type="component" value="Unassembled WGS sequence"/>
</dbReference>
<keyword evidence="3" id="KW-0378">Hydrolase</keyword>
<evidence type="ECO:0000256" key="3">
    <source>
        <dbReference type="ARBA" id="ARBA00022801"/>
    </source>
</evidence>
<evidence type="ECO:0000259" key="6">
    <source>
        <dbReference type="SMART" id="SM00849"/>
    </source>
</evidence>
<keyword evidence="8" id="KW-1185">Reference proteome</keyword>
<keyword evidence="5" id="KW-0472">Membrane</keyword>
<comment type="cofactor">
    <cofactor evidence="1">
        <name>Zn(2+)</name>
        <dbReference type="ChEBI" id="CHEBI:29105"/>
    </cofactor>
</comment>
<keyword evidence="5" id="KW-0812">Transmembrane</keyword>
<dbReference type="PANTHER" id="PTHR46233:SF3">
    <property type="entry name" value="HYDROXYACYLGLUTATHIONE HYDROLASE GLOC"/>
    <property type="match status" value="1"/>
</dbReference>
<feature type="domain" description="Metallo-beta-lactamase" evidence="6">
    <location>
        <begin position="162"/>
        <end position="336"/>
    </location>
</feature>
<dbReference type="InterPro" id="IPR001279">
    <property type="entry name" value="Metallo-B-lactamas"/>
</dbReference>
<sequence length="402" mass="44660">MLTRRVQAFYSSLIRYSVTWTMVWAWFIIRTWDYRLWPIPLFCVKQRHDLSAWNMRLSAVSQSLGFLALTSTAAAQAIRPPGHTDFSSWWPVREFKDAQQANLTRLFAEADKVVKDDLSYDFAYRCIWKNALYPEIGEVLGGSGFVKPSKAFDNLYFIGEVAVTAWAVDTGDGLIIIDALYNGDEIERVLIPGLQSFGFEMSDVKGVIITHEHIDHYGGAGYIQKEFGTTIYASEQVWEALDGVEGCPVRDQTLADGDKVTIGGYSLTAYHTPGHSPGCMSLMIPVTDNGEPHLAGLYGGGGVPSSAGDKVTQMESFARFAELVEEQGADALLSNHVTQDRSLQNLEILAHRECSQGGEGEAKSCNARNPYIVGVDRFVRYLQTMSICVEVTAARNNQDLYY</sequence>
<name>A0AA39GD59_SARSR</name>
<comment type="caution">
    <text evidence="7">The sequence shown here is derived from an EMBL/GenBank/DDBJ whole genome shotgun (WGS) entry which is preliminary data.</text>
</comment>
<dbReference type="CDD" id="cd16280">
    <property type="entry name" value="metallo-hydrolase-like_MBL-fold"/>
    <property type="match status" value="1"/>
</dbReference>
<dbReference type="InterPro" id="IPR036866">
    <property type="entry name" value="RibonucZ/Hydroxyglut_hydro"/>
</dbReference>